<dbReference type="AlphaFoldDB" id="A0A2W5QXV1"/>
<sequence>MPLFLDMLRRETAASPQHRAAALAGLRRYQDAPRTRRRASPARFRKGAARLRDGRIGPDGDRPPVVLVPSLINPPFVLDLAPGHSLLAHLAQAGFAPWLLDWGQPRARDAGLDLAGHITQRLLPLIAKLERPPLLVGYCLGGTLALAAAAALPAGAVAGVATIAAPWHFAGYDQDTRDAMAALWARVAPGARRLGVLPMEVLQAAFWQLDPARTIAKYAAFATMDDEAAARFVLLEDWANAGAPLTLAAGADLFDTLLTRDAPGRGAWQIGGRAAVPRALACPTIEFVSLTDRIAPAATAAGLAERRDVAAGHVGMMVGSRARDLLWTPLTAWLTQVADG</sequence>
<dbReference type="Proteomes" id="UP000249229">
    <property type="component" value="Unassembled WGS sequence"/>
</dbReference>
<name>A0A2W5QXV1_9SPHN</name>
<dbReference type="PANTHER" id="PTHR36837">
    <property type="entry name" value="POLY(3-HYDROXYALKANOATE) POLYMERASE SUBUNIT PHAC"/>
    <property type="match status" value="1"/>
</dbReference>
<protein>
    <submittedName>
        <fullName evidence="1">Alpha/beta hydrolase</fullName>
    </submittedName>
</protein>
<dbReference type="Gene3D" id="3.40.50.1820">
    <property type="entry name" value="alpha/beta hydrolase"/>
    <property type="match status" value="1"/>
</dbReference>
<comment type="caution">
    <text evidence="1">The sequence shown here is derived from an EMBL/GenBank/DDBJ whole genome shotgun (WGS) entry which is preliminary data.</text>
</comment>
<dbReference type="GO" id="GO:0016787">
    <property type="term" value="F:hydrolase activity"/>
    <property type="evidence" value="ECO:0007669"/>
    <property type="project" value="UniProtKB-KW"/>
</dbReference>
<dbReference type="InterPro" id="IPR051321">
    <property type="entry name" value="PHA/PHB_synthase"/>
</dbReference>
<dbReference type="EMBL" id="QFQI01000008">
    <property type="protein sequence ID" value="PZQ59723.1"/>
    <property type="molecule type" value="Genomic_DNA"/>
</dbReference>
<gene>
    <name evidence="1" type="ORF">DI544_10530</name>
</gene>
<keyword evidence="1" id="KW-0378">Hydrolase</keyword>
<evidence type="ECO:0000313" key="1">
    <source>
        <dbReference type="EMBL" id="PZQ59723.1"/>
    </source>
</evidence>
<dbReference type="PANTHER" id="PTHR36837:SF2">
    <property type="entry name" value="POLY(3-HYDROXYALKANOATE) POLYMERASE SUBUNIT PHAC"/>
    <property type="match status" value="1"/>
</dbReference>
<proteinExistence type="predicted"/>
<evidence type="ECO:0000313" key="2">
    <source>
        <dbReference type="Proteomes" id="UP000249229"/>
    </source>
</evidence>
<organism evidence="1 2">
    <name type="scientific">Sphingomonas taxi</name>
    <dbReference type="NCBI Taxonomy" id="1549858"/>
    <lineage>
        <taxon>Bacteria</taxon>
        <taxon>Pseudomonadati</taxon>
        <taxon>Pseudomonadota</taxon>
        <taxon>Alphaproteobacteria</taxon>
        <taxon>Sphingomonadales</taxon>
        <taxon>Sphingomonadaceae</taxon>
        <taxon>Sphingomonas</taxon>
    </lineage>
</organism>
<dbReference type="SUPFAM" id="SSF53474">
    <property type="entry name" value="alpha/beta-Hydrolases"/>
    <property type="match status" value="1"/>
</dbReference>
<accession>A0A2W5QXV1</accession>
<reference evidence="1 2" key="1">
    <citation type="submission" date="2017-08" db="EMBL/GenBank/DDBJ databases">
        <title>Infants hospitalized years apart are colonized by the same room-sourced microbial strains.</title>
        <authorList>
            <person name="Brooks B."/>
            <person name="Olm M.R."/>
            <person name="Firek B.A."/>
            <person name="Baker R."/>
            <person name="Thomas B.C."/>
            <person name="Morowitz M.J."/>
            <person name="Banfield J.F."/>
        </authorList>
    </citation>
    <scope>NUCLEOTIDE SEQUENCE [LARGE SCALE GENOMIC DNA]</scope>
    <source>
        <strain evidence="1">S2_005_001_R1_22</strain>
    </source>
</reference>
<dbReference type="InterPro" id="IPR029058">
    <property type="entry name" value="AB_hydrolase_fold"/>
</dbReference>